<dbReference type="EMBL" id="RQZF01000005">
    <property type="protein sequence ID" value="RRC95200.1"/>
    <property type="molecule type" value="Genomic_DNA"/>
</dbReference>
<proteinExistence type="predicted"/>
<reference evidence="1 2" key="1">
    <citation type="submission" date="2018-11" db="EMBL/GenBank/DDBJ databases">
        <title>Genomes From Bacteria Associated with the Canine Oral Cavity: a Test Case for Automated Genome-Based Taxonomic Assignment.</title>
        <authorList>
            <person name="Coil D.A."/>
            <person name="Jospin G."/>
            <person name="Darling A.E."/>
            <person name="Wallis C."/>
            <person name="Davis I.J."/>
            <person name="Harris S."/>
            <person name="Eisen J.A."/>
            <person name="Holcombe L.J."/>
            <person name="O'Flynn C."/>
        </authorList>
    </citation>
    <scope>NUCLEOTIDE SEQUENCE [LARGE SCALE GENOMIC DNA]</scope>
    <source>
        <strain evidence="1 2">OH770</strain>
    </source>
</reference>
<dbReference type="AlphaFoldDB" id="A0A3P1SE69"/>
<accession>A0A3P1SE69</accession>
<comment type="caution">
    <text evidence="1">The sequence shown here is derived from an EMBL/GenBank/DDBJ whole genome shotgun (WGS) entry which is preliminary data.</text>
</comment>
<evidence type="ECO:0000313" key="2">
    <source>
        <dbReference type="Proteomes" id="UP000280444"/>
    </source>
</evidence>
<name>A0A3P1SE69_9ACTO</name>
<protein>
    <submittedName>
        <fullName evidence="1">Uncharacterized protein</fullName>
    </submittedName>
</protein>
<dbReference type="Proteomes" id="UP000280444">
    <property type="component" value="Unassembled WGS sequence"/>
</dbReference>
<sequence length="208" mass="22593">MFRNAVVVVSSAVVALLLVVAGWTAGRFFAEEEGRACLFHDTPHDMIELGLDMEQNVPASELGRLLVADINERCPTSICAGSALSPREEKLVVYVKGGLEALPEDFGQRASELAAEIRVVPVRFSADDLEGFISQIADANESRILALSQDVRVNGIVVGLADYDPLNTVLLHPLDILSAETRSIMEQVMASGVPIEFLPADKEHLPKW</sequence>
<evidence type="ECO:0000313" key="1">
    <source>
        <dbReference type="EMBL" id="RRC95200.1"/>
    </source>
</evidence>
<dbReference type="RefSeq" id="WP_124870163.1">
    <property type="nucleotide sequence ID" value="NZ_RQZF01000005.1"/>
</dbReference>
<keyword evidence="2" id="KW-1185">Reference proteome</keyword>
<organism evidence="1 2">
    <name type="scientific">Schaalia canis</name>
    <dbReference type="NCBI Taxonomy" id="100469"/>
    <lineage>
        <taxon>Bacteria</taxon>
        <taxon>Bacillati</taxon>
        <taxon>Actinomycetota</taxon>
        <taxon>Actinomycetes</taxon>
        <taxon>Actinomycetales</taxon>
        <taxon>Actinomycetaceae</taxon>
        <taxon>Schaalia</taxon>
    </lineage>
</organism>
<gene>
    <name evidence="1" type="ORF">EII11_06080</name>
</gene>